<dbReference type="PANTHER" id="PTHR48080:SF3">
    <property type="entry name" value="ENOLASE SUPERFAMILY MEMBER DDB_G0284701"/>
    <property type="match status" value="1"/>
</dbReference>
<proteinExistence type="inferred from homology"/>
<dbReference type="SFLD" id="SFLDS00001">
    <property type="entry name" value="Enolase"/>
    <property type="match status" value="1"/>
</dbReference>
<dbReference type="GO" id="GO:0016855">
    <property type="term" value="F:racemase and epimerase activity, acting on amino acids and derivatives"/>
    <property type="evidence" value="ECO:0007669"/>
    <property type="project" value="UniProtKB-UniRule"/>
</dbReference>
<dbReference type="NCBIfam" id="NF042940">
    <property type="entry name" value="racemase_DgcA"/>
    <property type="match status" value="1"/>
</dbReference>
<dbReference type="SFLD" id="SFLDG00180">
    <property type="entry name" value="muconate_cycloisomerase"/>
    <property type="match status" value="1"/>
</dbReference>
<feature type="binding site" evidence="6">
    <location>
        <position position="199"/>
    </location>
    <ligand>
        <name>Mg(2+)</name>
        <dbReference type="ChEBI" id="CHEBI:18420"/>
    </ligand>
</feature>
<comment type="caution">
    <text evidence="9">The sequence shown here is derived from an EMBL/GenBank/DDBJ whole genome shotgun (WGS) entry which is preliminary data.</text>
</comment>
<dbReference type="Gene3D" id="3.30.390.10">
    <property type="entry name" value="Enolase-like, N-terminal domain"/>
    <property type="match status" value="1"/>
</dbReference>
<dbReference type="Proteomes" id="UP000249590">
    <property type="component" value="Unassembled WGS sequence"/>
</dbReference>
<dbReference type="CDD" id="cd03319">
    <property type="entry name" value="L-Ala-DL-Glu_epimerase"/>
    <property type="match status" value="1"/>
</dbReference>
<dbReference type="InterPro" id="IPR013342">
    <property type="entry name" value="Mandelate_racemase_C"/>
</dbReference>
<dbReference type="InterPro" id="IPR013341">
    <property type="entry name" value="Mandelate_racemase_N_dom"/>
</dbReference>
<reference evidence="9 10" key="1">
    <citation type="submission" date="2018-05" db="EMBL/GenBank/DDBJ databases">
        <title>Acuticoccus sediminis sp. nov., isolated from deep-sea sediment of Indian Ocean.</title>
        <authorList>
            <person name="Liu X."/>
            <person name="Lai Q."/>
            <person name="Du Y."/>
            <person name="Sun F."/>
            <person name="Zhang X."/>
            <person name="Wang S."/>
            <person name="Shao Z."/>
        </authorList>
    </citation>
    <scope>NUCLEOTIDE SEQUENCE [LARGE SCALE GENOMIC DNA]</scope>
    <source>
        <strain evidence="9 10">PTG4-2</strain>
    </source>
</reference>
<feature type="domain" description="Mandelate racemase/muconate lactonizing enzyme C-terminal" evidence="8">
    <location>
        <begin position="128"/>
        <end position="220"/>
    </location>
</feature>
<accession>A0A8B2NQY0</accession>
<evidence type="ECO:0000256" key="5">
    <source>
        <dbReference type="PIRSR" id="PIRSR634603-1"/>
    </source>
</evidence>
<evidence type="ECO:0000259" key="8">
    <source>
        <dbReference type="SMART" id="SM00922"/>
    </source>
</evidence>
<feature type="binding site" evidence="6">
    <location>
        <position position="173"/>
    </location>
    <ligand>
        <name>Mg(2+)</name>
        <dbReference type="ChEBI" id="CHEBI:18420"/>
    </ligand>
</feature>
<dbReference type="SUPFAM" id="SSF51604">
    <property type="entry name" value="Enolase C-terminal domain-like"/>
    <property type="match status" value="1"/>
</dbReference>
<dbReference type="Pfam" id="PF13378">
    <property type="entry name" value="MR_MLE_C"/>
    <property type="match status" value="1"/>
</dbReference>
<dbReference type="RefSeq" id="WP_111347932.1">
    <property type="nucleotide sequence ID" value="NZ_QHHQ01000004.1"/>
</dbReference>
<evidence type="ECO:0000256" key="2">
    <source>
        <dbReference type="ARBA" id="ARBA00022723"/>
    </source>
</evidence>
<dbReference type="InterPro" id="IPR034593">
    <property type="entry name" value="DgoD-like"/>
</dbReference>
<gene>
    <name evidence="9" type="ORF">DLJ53_18330</name>
</gene>
<dbReference type="GO" id="GO:0046872">
    <property type="term" value="F:metal ion binding"/>
    <property type="evidence" value="ECO:0007669"/>
    <property type="project" value="UniProtKB-KW"/>
</dbReference>
<dbReference type="EMBL" id="QHHQ01000004">
    <property type="protein sequence ID" value="RAH99722.1"/>
    <property type="molecule type" value="Genomic_DNA"/>
</dbReference>
<dbReference type="PANTHER" id="PTHR48080">
    <property type="entry name" value="D-GALACTONATE DEHYDRATASE-RELATED"/>
    <property type="match status" value="1"/>
</dbReference>
<comment type="cofactor">
    <cofactor evidence="6 7">
        <name>Mg(2+)</name>
        <dbReference type="ChEBI" id="CHEBI:18420"/>
    </cofactor>
    <text evidence="6 7">Binds 1 Mg(2+) ion per subunit.</text>
</comment>
<dbReference type="SMART" id="SM00922">
    <property type="entry name" value="MR_MLE"/>
    <property type="match status" value="1"/>
</dbReference>
<dbReference type="SFLD" id="SFLDF00010">
    <property type="entry name" value="dipeptide_epimerase"/>
    <property type="match status" value="1"/>
</dbReference>
<keyword evidence="10" id="KW-1185">Reference proteome</keyword>
<dbReference type="EC" id="5.1.1.-" evidence="7"/>
<dbReference type="InterPro" id="IPR029017">
    <property type="entry name" value="Enolase-like_N"/>
</dbReference>
<keyword evidence="3 6" id="KW-0460">Magnesium</keyword>
<protein>
    <recommendedName>
        <fullName evidence="7">Dipeptide epimerase</fullName>
        <ecNumber evidence="7">5.1.1.-</ecNumber>
    </recommendedName>
</protein>
<evidence type="ECO:0000256" key="7">
    <source>
        <dbReference type="RuleBase" id="RU366006"/>
    </source>
</evidence>
<dbReference type="InterPro" id="IPR029065">
    <property type="entry name" value="Enolase_C-like"/>
</dbReference>
<keyword evidence="2 6" id="KW-0479">Metal-binding</keyword>
<sequence>MQLTARAEEFPIAGVFSISRERRTIARVVVAMITDGTFTGRGESVPYPRYGESVEGVVGDIEAMAEKVAAGLTREELQEAMEAGAARNAIDLAMWDFEAKRSGQRVADMVGRTMSPVTTAYTIGLGEPDEMAEAAAAASERPLLKIKLGRPTGDDKRIAAVRAAVPNATLIVDANEGWSENNLLINMSACAAAKVAMIEQPLPSRRDGALATISHPVPICADESVHTSKDLAALKGRYDAVNIKLDKTGGLTEALKAVAEAERVGLKVMVGCMVSTSLGIAPAMLLAPGADYADVDGPLMLANDRDGGLTFDGSTVYPPSPELWG</sequence>
<organism evidence="9 10">
    <name type="scientific">Acuticoccus sediminis</name>
    <dbReference type="NCBI Taxonomy" id="2184697"/>
    <lineage>
        <taxon>Bacteria</taxon>
        <taxon>Pseudomonadati</taxon>
        <taxon>Pseudomonadota</taxon>
        <taxon>Alphaproteobacteria</taxon>
        <taxon>Hyphomicrobiales</taxon>
        <taxon>Amorphaceae</taxon>
        <taxon>Acuticoccus</taxon>
    </lineage>
</organism>
<feature type="active site" description="Proton acceptor; specific for (S)-substrate epimerization" evidence="5">
    <location>
        <position position="244"/>
    </location>
</feature>
<evidence type="ECO:0000256" key="3">
    <source>
        <dbReference type="ARBA" id="ARBA00022842"/>
    </source>
</evidence>
<evidence type="ECO:0000256" key="1">
    <source>
        <dbReference type="ARBA" id="ARBA00008031"/>
    </source>
</evidence>
<evidence type="ECO:0000313" key="9">
    <source>
        <dbReference type="EMBL" id="RAH99722.1"/>
    </source>
</evidence>
<dbReference type="AlphaFoldDB" id="A0A8B2NQY0"/>
<dbReference type="SUPFAM" id="SSF54826">
    <property type="entry name" value="Enolase N-terminal domain-like"/>
    <property type="match status" value="1"/>
</dbReference>
<dbReference type="OrthoDB" id="9782675at2"/>
<comment type="similarity">
    <text evidence="1 7">Belongs to the mandelate racemase/muconate lactonizing enzyme family.</text>
</comment>
<dbReference type="Pfam" id="PF02746">
    <property type="entry name" value="MR_MLE_N"/>
    <property type="match status" value="1"/>
</dbReference>
<evidence type="ECO:0000313" key="10">
    <source>
        <dbReference type="Proteomes" id="UP000249590"/>
    </source>
</evidence>
<dbReference type="InterPro" id="IPR034603">
    <property type="entry name" value="Dipeptide_epimerase"/>
</dbReference>
<name>A0A8B2NQY0_9HYPH</name>
<evidence type="ECO:0000256" key="4">
    <source>
        <dbReference type="ARBA" id="ARBA00023235"/>
    </source>
</evidence>
<evidence type="ECO:0000256" key="6">
    <source>
        <dbReference type="PIRSR" id="PIRSR634603-3"/>
    </source>
</evidence>
<dbReference type="InterPro" id="IPR036849">
    <property type="entry name" value="Enolase-like_C_sf"/>
</dbReference>
<keyword evidence="4 7" id="KW-0413">Isomerase</keyword>
<feature type="active site" description="Proton acceptor; specific for (R)-substrate epimerization" evidence="5">
    <location>
        <position position="147"/>
    </location>
</feature>
<feature type="binding site" evidence="6">
    <location>
        <position position="222"/>
    </location>
    <ligand>
        <name>Mg(2+)</name>
        <dbReference type="ChEBI" id="CHEBI:18420"/>
    </ligand>
</feature>
<dbReference type="Gene3D" id="3.20.20.120">
    <property type="entry name" value="Enolase-like C-terminal domain"/>
    <property type="match status" value="1"/>
</dbReference>